<name>A0A0U9HJ79_KLENI</name>
<dbReference type="AlphaFoldDB" id="A0A0U9HJ79"/>
<reference evidence="1 2" key="1">
    <citation type="journal article" date="2014" name="Nat. Commun.">
        <title>Klebsormidium flaccidum genome reveals primary factors for plant terrestrial adaptation.</title>
        <authorList>
            <person name="Hori K."/>
            <person name="Maruyama F."/>
            <person name="Fujisawa T."/>
            <person name="Togashi T."/>
            <person name="Yamamoto N."/>
            <person name="Seo M."/>
            <person name="Sato S."/>
            <person name="Yamada T."/>
            <person name="Mori H."/>
            <person name="Tajima N."/>
            <person name="Moriyama T."/>
            <person name="Ikeuchi M."/>
            <person name="Watanabe M."/>
            <person name="Wada H."/>
            <person name="Kobayashi K."/>
            <person name="Saito M."/>
            <person name="Masuda T."/>
            <person name="Sasaki-Sekimoto Y."/>
            <person name="Mashiguchi K."/>
            <person name="Awai K."/>
            <person name="Shimojima M."/>
            <person name="Masuda S."/>
            <person name="Iwai M."/>
            <person name="Nobusawa T."/>
            <person name="Narise T."/>
            <person name="Kondo S."/>
            <person name="Saito H."/>
            <person name="Sato R."/>
            <person name="Murakawa M."/>
            <person name="Ihara Y."/>
            <person name="Oshima-Yamada Y."/>
            <person name="Ohtaka K."/>
            <person name="Satoh M."/>
            <person name="Sonobe K."/>
            <person name="Ishii M."/>
            <person name="Ohtani R."/>
            <person name="Kanamori-Sato M."/>
            <person name="Honoki R."/>
            <person name="Miyazaki D."/>
            <person name="Mochizuki H."/>
            <person name="Umetsu J."/>
            <person name="Higashi K."/>
            <person name="Shibata D."/>
            <person name="Kamiya Y."/>
            <person name="Sato N."/>
            <person name="Nakamura Y."/>
            <person name="Tabata S."/>
            <person name="Ida S."/>
            <person name="Kurokawa K."/>
            <person name="Ohta H."/>
        </authorList>
    </citation>
    <scope>NUCLEOTIDE SEQUENCE [LARGE SCALE GENOMIC DNA]</scope>
    <source>
        <strain evidence="1 2">NIES-2285</strain>
    </source>
</reference>
<accession>A0A0U9HJ79</accession>
<organism evidence="1 2">
    <name type="scientific">Klebsormidium nitens</name>
    <name type="common">Green alga</name>
    <name type="synonym">Ulothrix nitens</name>
    <dbReference type="NCBI Taxonomy" id="105231"/>
    <lineage>
        <taxon>Eukaryota</taxon>
        <taxon>Viridiplantae</taxon>
        <taxon>Streptophyta</taxon>
        <taxon>Klebsormidiophyceae</taxon>
        <taxon>Klebsormidiales</taxon>
        <taxon>Klebsormidiaceae</taxon>
        <taxon>Klebsormidium</taxon>
    </lineage>
</organism>
<protein>
    <submittedName>
        <fullName evidence="1">Uncharacterized protein</fullName>
    </submittedName>
</protein>
<sequence length="99" mass="10892">MNSRWAVERCNGVTEALIDTEAKHRQSHRKARAWPPRGLAGRPLRDCPRFEVAGAAALPGPPFRPPQARTRAHNLTIETAPATEKALENGSERSRCATV</sequence>
<keyword evidence="2" id="KW-1185">Reference proteome</keyword>
<dbReference type="Proteomes" id="UP000054558">
    <property type="component" value="Unassembled WGS sequence"/>
</dbReference>
<proteinExistence type="predicted"/>
<dbReference type="EMBL" id="DF237045">
    <property type="protein sequence ID" value="GAQ81959.1"/>
    <property type="molecule type" value="Genomic_DNA"/>
</dbReference>
<evidence type="ECO:0000313" key="1">
    <source>
        <dbReference type="EMBL" id="GAQ81959.1"/>
    </source>
</evidence>
<gene>
    <name evidence="1" type="ORF">KFL_000960100</name>
</gene>
<evidence type="ECO:0000313" key="2">
    <source>
        <dbReference type="Proteomes" id="UP000054558"/>
    </source>
</evidence>